<reference evidence="3" key="1">
    <citation type="submission" date="2016-07" db="EMBL/GenBank/DDBJ databases">
        <authorList>
            <person name="Florea S."/>
            <person name="Webb J.S."/>
            <person name="Jaromczyk J."/>
            <person name="Schardl C.L."/>
        </authorList>
    </citation>
    <scope>NUCLEOTIDE SEQUENCE [LARGE SCALE GENOMIC DNA]</scope>
    <source>
        <strain evidence="3">MIT 01-6242</strain>
    </source>
</reference>
<feature type="transmembrane region" description="Helical" evidence="1">
    <location>
        <begin position="183"/>
        <end position="202"/>
    </location>
</feature>
<evidence type="ECO:0000313" key="2">
    <source>
        <dbReference type="EMBL" id="ANV97732.1"/>
    </source>
</evidence>
<proteinExistence type="predicted"/>
<dbReference type="AlphaFoldDB" id="A0A1B1U4V0"/>
<dbReference type="Proteomes" id="UP000092884">
    <property type="component" value="Chromosome"/>
</dbReference>
<keyword evidence="3" id="KW-1185">Reference proteome</keyword>
<keyword evidence="1" id="KW-0472">Membrane</keyword>
<name>A0A1B1U4V0_9HELI</name>
<accession>A0A1B1U4V0</accession>
<dbReference type="OrthoDB" id="9987811at2"/>
<sequence>MREKKIPLSNKLVFFTTKLWEFLEINLGEKVECDIFDPIFNLHFIFKKYLNEDILTQYARAKENYKKNKDREMLIQEVTDIQDKMKTISECNDLKELREMIIPSPEIEEFRKIGEYKIYRAEKRGFEKALELVKAERILRRQETRFSRRIKCRTIKIKRTIKRIVNNTLTAFANFIQKIKNHWVLTIMAIISIIASFYSNAIKKMLEWLIE</sequence>
<dbReference type="KEGG" id="het:BBW65_02440"/>
<keyword evidence="1" id="KW-0812">Transmembrane</keyword>
<gene>
    <name evidence="2" type="ORF">BBW65_02440</name>
</gene>
<protein>
    <submittedName>
        <fullName evidence="2">Uncharacterized protein</fullName>
    </submittedName>
</protein>
<dbReference type="STRING" id="222136.BBW65_02440"/>
<dbReference type="EMBL" id="CP016503">
    <property type="protein sequence ID" value="ANV97732.1"/>
    <property type="molecule type" value="Genomic_DNA"/>
</dbReference>
<evidence type="ECO:0000313" key="3">
    <source>
        <dbReference type="Proteomes" id="UP000092884"/>
    </source>
</evidence>
<keyword evidence="1" id="KW-1133">Transmembrane helix</keyword>
<evidence type="ECO:0000256" key="1">
    <source>
        <dbReference type="SAM" id="Phobius"/>
    </source>
</evidence>
<organism evidence="2 3">
    <name type="scientific">Helicobacter enhydrae</name>
    <dbReference type="NCBI Taxonomy" id="222136"/>
    <lineage>
        <taxon>Bacteria</taxon>
        <taxon>Pseudomonadati</taxon>
        <taxon>Campylobacterota</taxon>
        <taxon>Epsilonproteobacteria</taxon>
        <taxon>Campylobacterales</taxon>
        <taxon>Helicobacteraceae</taxon>
        <taxon>Helicobacter</taxon>
    </lineage>
</organism>